<name>A0AAR5QBK4_DENPD</name>
<accession>A0AAR5QBK4</accession>
<keyword evidence="3" id="KW-1185">Reference proteome</keyword>
<dbReference type="Proteomes" id="UP000019118">
    <property type="component" value="Unassembled WGS sequence"/>
</dbReference>
<evidence type="ECO:0000313" key="2">
    <source>
        <dbReference type="EnsemblMetazoa" id="XP_019770585.1"/>
    </source>
</evidence>
<dbReference type="KEGG" id="dpa:109544715"/>
<dbReference type="EnsemblMetazoa" id="XM_019915026.1">
    <property type="protein sequence ID" value="XP_019770585.1"/>
    <property type="gene ID" value="LOC109544715"/>
</dbReference>
<evidence type="ECO:0008006" key="4">
    <source>
        <dbReference type="Google" id="ProtNLM"/>
    </source>
</evidence>
<reference evidence="3" key="1">
    <citation type="journal article" date="2013" name="Genome Biol.">
        <title>Draft genome of the mountain pine beetle, Dendroctonus ponderosae Hopkins, a major forest pest.</title>
        <authorList>
            <person name="Keeling C.I."/>
            <person name="Yuen M.M."/>
            <person name="Liao N.Y."/>
            <person name="Docking T.R."/>
            <person name="Chan S.K."/>
            <person name="Taylor G.A."/>
            <person name="Palmquist D.L."/>
            <person name="Jackman S.D."/>
            <person name="Nguyen A."/>
            <person name="Li M."/>
            <person name="Henderson H."/>
            <person name="Janes J.K."/>
            <person name="Zhao Y."/>
            <person name="Pandoh P."/>
            <person name="Moore R."/>
            <person name="Sperling F.A."/>
            <person name="Huber D.P."/>
            <person name="Birol I."/>
            <person name="Jones S.J."/>
            <person name="Bohlmann J."/>
        </authorList>
    </citation>
    <scope>NUCLEOTIDE SEQUENCE</scope>
</reference>
<dbReference type="AlphaFoldDB" id="A0AAR5QBK4"/>
<evidence type="ECO:0000313" key="3">
    <source>
        <dbReference type="Proteomes" id="UP000019118"/>
    </source>
</evidence>
<protein>
    <recommendedName>
        <fullName evidence="4">FZ domain-containing protein</fullName>
    </recommendedName>
</protein>
<feature type="signal peptide" evidence="1">
    <location>
        <begin position="1"/>
        <end position="35"/>
    </location>
</feature>
<keyword evidence="1" id="KW-0732">Signal</keyword>
<sequence>MALISSWTSRRTLYIKMFYATLLLMCLVAASTVESKVIDCSPLPECCRTFVFSPGCRGVAAKRNGPASIQRISHYQREPRLVSVDPDYGNDNLSNLAAIVKSLALANEDSSPNHFEKTSLEAQYDK</sequence>
<reference evidence="2" key="2">
    <citation type="submission" date="2024-08" db="UniProtKB">
        <authorList>
            <consortium name="EnsemblMetazoa"/>
        </authorList>
    </citation>
    <scope>IDENTIFICATION</scope>
</reference>
<dbReference type="GeneID" id="109544715"/>
<organism evidence="2 3">
    <name type="scientific">Dendroctonus ponderosae</name>
    <name type="common">Mountain pine beetle</name>
    <dbReference type="NCBI Taxonomy" id="77166"/>
    <lineage>
        <taxon>Eukaryota</taxon>
        <taxon>Metazoa</taxon>
        <taxon>Ecdysozoa</taxon>
        <taxon>Arthropoda</taxon>
        <taxon>Hexapoda</taxon>
        <taxon>Insecta</taxon>
        <taxon>Pterygota</taxon>
        <taxon>Neoptera</taxon>
        <taxon>Endopterygota</taxon>
        <taxon>Coleoptera</taxon>
        <taxon>Polyphaga</taxon>
        <taxon>Cucujiformia</taxon>
        <taxon>Curculionidae</taxon>
        <taxon>Scolytinae</taxon>
        <taxon>Dendroctonus</taxon>
    </lineage>
</organism>
<feature type="chain" id="PRO_5043725657" description="FZ domain-containing protein" evidence="1">
    <location>
        <begin position="36"/>
        <end position="126"/>
    </location>
</feature>
<proteinExistence type="predicted"/>
<evidence type="ECO:0000256" key="1">
    <source>
        <dbReference type="SAM" id="SignalP"/>
    </source>
</evidence>